<name>D6SSV1_9BACT</name>
<dbReference type="RefSeq" id="WP_008871116.1">
    <property type="nucleotide sequence ID" value="NZ_ACJN02000003.1"/>
</dbReference>
<dbReference type="InterPro" id="IPR025707">
    <property type="entry name" value="DNA_bp_PD1"/>
</dbReference>
<keyword evidence="3" id="KW-1185">Reference proteome</keyword>
<evidence type="ECO:0000313" key="2">
    <source>
        <dbReference type="EMBL" id="EFI33767.1"/>
    </source>
</evidence>
<dbReference type="SUPFAM" id="SSF117856">
    <property type="entry name" value="AF0104/ALDC/Ptd012-like"/>
    <property type="match status" value="1"/>
</dbReference>
<dbReference type="OrthoDB" id="9791702at2"/>
<sequence>MQYRQAGEKWFIRIDRGEEVLEVLASFCREQGITLGSISGIGAAGEIKLGLFETASKTYQSTELKGDFEITALAGNVTTKEGQVYLHVHATVSDKECRAFGGHLNRALISGTCEVVIDQAQGSIERRFDDDVGLNLMKFD</sequence>
<comment type="caution">
    <text evidence="2">The sequence shown here is derived from an EMBL/GenBank/DDBJ whole genome shotgun (WGS) entry which is preliminary data.</text>
</comment>
<dbReference type="AlphaFoldDB" id="D6SSV1"/>
<dbReference type="Proteomes" id="UP000005496">
    <property type="component" value="Unassembled WGS sequence"/>
</dbReference>
<dbReference type="EMBL" id="ACJN02000003">
    <property type="protein sequence ID" value="EFI33767.1"/>
    <property type="molecule type" value="Genomic_DNA"/>
</dbReference>
<dbReference type="InterPro" id="IPR005175">
    <property type="entry name" value="PPC_dom"/>
</dbReference>
<dbReference type="eggNOG" id="COG1661">
    <property type="taxonomic scope" value="Bacteria"/>
</dbReference>
<feature type="domain" description="PPC" evidence="1">
    <location>
        <begin position="4"/>
        <end position="140"/>
    </location>
</feature>
<evidence type="ECO:0000259" key="1">
    <source>
        <dbReference type="PROSITE" id="PS51742"/>
    </source>
</evidence>
<accession>D6SSV1</accession>
<protein>
    <recommendedName>
        <fullName evidence="1">PPC domain-containing protein</fullName>
    </recommendedName>
</protein>
<dbReference type="PIRSF" id="PIRSF016702">
    <property type="entry name" value="DNA_bp_PD1"/>
    <property type="match status" value="1"/>
</dbReference>
<gene>
    <name evidence="2" type="ORF">Dthio_PD1106</name>
</gene>
<dbReference type="PANTHER" id="PTHR34988:SF1">
    <property type="entry name" value="DNA-BINDING PROTEIN"/>
    <property type="match status" value="1"/>
</dbReference>
<dbReference type="Gene3D" id="3.30.1330.80">
    <property type="entry name" value="Hypothetical protein, similar to alpha- acetolactate decarboxylase, domain 2"/>
    <property type="match status" value="1"/>
</dbReference>
<reference evidence="2" key="1">
    <citation type="submission" date="2010-05" db="EMBL/GenBank/DDBJ databases">
        <title>The draft genome of Desulfonatronospira thiodismutans ASO3-1.</title>
        <authorList>
            <consortium name="US DOE Joint Genome Institute (JGI-PGF)"/>
            <person name="Lucas S."/>
            <person name="Copeland A."/>
            <person name="Lapidus A."/>
            <person name="Cheng J.-F."/>
            <person name="Bruce D."/>
            <person name="Goodwin L."/>
            <person name="Pitluck S."/>
            <person name="Chertkov O."/>
            <person name="Brettin T."/>
            <person name="Detter J.C."/>
            <person name="Han C."/>
            <person name="Land M.L."/>
            <person name="Hauser L."/>
            <person name="Kyrpides N."/>
            <person name="Mikhailova N."/>
            <person name="Muyzer G."/>
            <person name="Woyke T."/>
        </authorList>
    </citation>
    <scope>NUCLEOTIDE SEQUENCE [LARGE SCALE GENOMIC DNA]</scope>
    <source>
        <strain evidence="2">ASO3-1</strain>
    </source>
</reference>
<dbReference type="Pfam" id="PF03479">
    <property type="entry name" value="PCC"/>
    <property type="match status" value="1"/>
</dbReference>
<dbReference type="PANTHER" id="PTHR34988">
    <property type="entry name" value="PROTEIN, PUTATIVE-RELATED"/>
    <property type="match status" value="1"/>
</dbReference>
<organism evidence="2 3">
    <name type="scientific">Desulfonatronospira thiodismutans ASO3-1</name>
    <dbReference type="NCBI Taxonomy" id="555779"/>
    <lineage>
        <taxon>Bacteria</taxon>
        <taxon>Pseudomonadati</taxon>
        <taxon>Thermodesulfobacteriota</taxon>
        <taxon>Desulfovibrionia</taxon>
        <taxon>Desulfovibrionales</taxon>
        <taxon>Desulfonatronovibrionaceae</taxon>
        <taxon>Desulfonatronospira</taxon>
    </lineage>
</organism>
<dbReference type="PROSITE" id="PS51742">
    <property type="entry name" value="PPC"/>
    <property type="match status" value="1"/>
</dbReference>
<dbReference type="CDD" id="cd11378">
    <property type="entry name" value="DUF296"/>
    <property type="match status" value="1"/>
</dbReference>
<evidence type="ECO:0000313" key="3">
    <source>
        <dbReference type="Proteomes" id="UP000005496"/>
    </source>
</evidence>
<proteinExistence type="predicted"/>